<evidence type="ECO:0000256" key="4">
    <source>
        <dbReference type="ARBA" id="ARBA00023136"/>
    </source>
</evidence>
<dbReference type="InterPro" id="IPR023408">
    <property type="entry name" value="MscS_beta-dom_sf"/>
</dbReference>
<dbReference type="EMBL" id="QTZN02000051">
    <property type="protein sequence ID" value="MVB08744.1"/>
    <property type="molecule type" value="Genomic_DNA"/>
</dbReference>
<dbReference type="Gene3D" id="2.30.30.60">
    <property type="match status" value="1"/>
</dbReference>
<feature type="transmembrane region" description="Helical" evidence="5">
    <location>
        <begin position="31"/>
        <end position="51"/>
    </location>
</feature>
<dbReference type="Pfam" id="PF00924">
    <property type="entry name" value="MS_channel_2nd"/>
    <property type="match status" value="1"/>
</dbReference>
<feature type="transmembrane region" description="Helical" evidence="5">
    <location>
        <begin position="71"/>
        <end position="88"/>
    </location>
</feature>
<evidence type="ECO:0000256" key="2">
    <source>
        <dbReference type="ARBA" id="ARBA00022692"/>
    </source>
</evidence>
<reference evidence="7 10" key="2">
    <citation type="submission" date="2019-12" db="EMBL/GenBank/DDBJ databases">
        <title>Draft genome sequence of Labilibaculum sp. strain 44 isolated from deep waters of Black Sea.</title>
        <authorList>
            <person name="Yadav S."/>
            <person name="Villanueva L."/>
        </authorList>
    </citation>
    <scope>NUCLEOTIDE SEQUENCE [LARGE SCALE GENOMIC DNA]</scope>
    <source>
        <strain evidence="7 10">44</strain>
    </source>
</reference>
<reference evidence="8 9" key="1">
    <citation type="submission" date="2019-11" db="EMBL/GenBank/DDBJ databases">
        <title>Draft genome sequence of Labilibaculum sp. strain SYP isolated from Black Sea.</title>
        <authorList>
            <person name="Yadav S."/>
            <person name="Villanueva L."/>
        </authorList>
    </citation>
    <scope>NUCLEOTIDE SEQUENCE [LARGE SCALE GENOMIC DNA]</scope>
    <source>
        <strain evidence="8 9">44</strain>
    </source>
</reference>
<dbReference type="EMBL" id="WOTW01000051">
    <property type="protein sequence ID" value="MUP39539.1"/>
    <property type="molecule type" value="Genomic_DNA"/>
</dbReference>
<evidence type="ECO:0000259" key="6">
    <source>
        <dbReference type="Pfam" id="PF00924"/>
    </source>
</evidence>
<proteinExistence type="predicted"/>
<evidence type="ECO:0000313" key="9">
    <source>
        <dbReference type="Proteomes" id="UP000285951"/>
    </source>
</evidence>
<feature type="transmembrane region" description="Helical" evidence="5">
    <location>
        <begin position="142"/>
        <end position="161"/>
    </location>
</feature>
<feature type="domain" description="Mechanosensitive ion channel MscS" evidence="6">
    <location>
        <begin position="164"/>
        <end position="230"/>
    </location>
</feature>
<dbReference type="InterPro" id="IPR010920">
    <property type="entry name" value="LSM_dom_sf"/>
</dbReference>
<comment type="caution">
    <text evidence="7">The sequence shown here is derived from an EMBL/GenBank/DDBJ whole genome shotgun (WGS) entry which is preliminary data.</text>
</comment>
<dbReference type="GO" id="GO:0016020">
    <property type="term" value="C:membrane"/>
    <property type="evidence" value="ECO:0007669"/>
    <property type="project" value="UniProtKB-SubCell"/>
</dbReference>
<feature type="transmembrane region" description="Helical" evidence="5">
    <location>
        <begin position="115"/>
        <end position="136"/>
    </location>
</feature>
<evidence type="ECO:0000313" key="10">
    <source>
        <dbReference type="Proteomes" id="UP000462449"/>
    </source>
</evidence>
<dbReference type="PANTHER" id="PTHR30566:SF25">
    <property type="entry name" value="INNER MEMBRANE PROTEIN"/>
    <property type="match status" value="1"/>
</dbReference>
<protein>
    <submittedName>
        <fullName evidence="7">Mechanosensitive ion channel</fullName>
    </submittedName>
</protein>
<evidence type="ECO:0000313" key="7">
    <source>
        <dbReference type="EMBL" id="MUP39539.1"/>
    </source>
</evidence>
<dbReference type="PANTHER" id="PTHR30566">
    <property type="entry name" value="YNAI-RELATED MECHANOSENSITIVE ION CHANNEL"/>
    <property type="match status" value="1"/>
</dbReference>
<keyword evidence="3 5" id="KW-1133">Transmembrane helix</keyword>
<accession>A0A7M4DA60</accession>
<dbReference type="AlphaFoldDB" id="A0A7M4DA60"/>
<sequence>MLSCNEYISKNLHTSSKKGKFIKKHGKMKKYFKLTLIILIILIILAIEPLLDSILNISELEDSLLIDQKNNLLIIAFAWLIIEVIKRIKTVFLKRFDISKEDNLTSRKLHTQFNILEKVLVFIIVLSAIGLILLSFENIRKIGIGIFASAGLAGVIIGISAQKVVGTLLAGIQIAITQPFRIDDAVLVENEWGWIEEINLTYVVVRLWDQRRLVLPSTYFLEKPFQNWTRNNADIIGSVFLYTDYTIPFDALRKELTNLLTKSNLWDKKVNVLQVTDSKENTLEIRILVSARNSPTAWDLRVYIREKMIEFIQNNYPNSLPKTRITITDKNSTATQSHD</sequence>
<dbReference type="GO" id="GO:0008381">
    <property type="term" value="F:mechanosensitive monoatomic ion channel activity"/>
    <property type="evidence" value="ECO:0007669"/>
    <property type="project" value="UniProtKB-ARBA"/>
</dbReference>
<dbReference type="OrthoDB" id="9792218at2"/>
<organism evidence="7 10">
    <name type="scientific">Labilibaculum euxinus</name>
    <dbReference type="NCBI Taxonomy" id="2686357"/>
    <lineage>
        <taxon>Bacteria</taxon>
        <taxon>Pseudomonadati</taxon>
        <taxon>Bacteroidota</taxon>
        <taxon>Bacteroidia</taxon>
        <taxon>Marinilabiliales</taxon>
        <taxon>Marinifilaceae</taxon>
        <taxon>Labilibaculum</taxon>
    </lineage>
</organism>
<evidence type="ECO:0000256" key="1">
    <source>
        <dbReference type="ARBA" id="ARBA00004370"/>
    </source>
</evidence>
<evidence type="ECO:0000256" key="3">
    <source>
        <dbReference type="ARBA" id="ARBA00022989"/>
    </source>
</evidence>
<evidence type="ECO:0000256" key="5">
    <source>
        <dbReference type="SAM" id="Phobius"/>
    </source>
</evidence>
<keyword evidence="4 5" id="KW-0472">Membrane</keyword>
<dbReference type="InterPro" id="IPR006685">
    <property type="entry name" value="MscS_channel_2nd"/>
</dbReference>
<keyword evidence="2 5" id="KW-0812">Transmembrane</keyword>
<gene>
    <name evidence="8" type="ORF">DWB62_017085</name>
    <name evidence="7" type="ORF">GNY23_17085</name>
</gene>
<evidence type="ECO:0000313" key="8">
    <source>
        <dbReference type="EMBL" id="MVB08744.1"/>
    </source>
</evidence>
<comment type="subcellular location">
    <subcellularLocation>
        <location evidence="1">Membrane</location>
    </subcellularLocation>
</comment>
<dbReference type="Proteomes" id="UP000462449">
    <property type="component" value="Unassembled WGS sequence"/>
</dbReference>
<dbReference type="Gene3D" id="1.10.287.1260">
    <property type="match status" value="1"/>
</dbReference>
<name>A0A7M4DA60_9BACT</name>
<dbReference type="SUPFAM" id="SSF50182">
    <property type="entry name" value="Sm-like ribonucleoproteins"/>
    <property type="match status" value="1"/>
</dbReference>
<dbReference type="Proteomes" id="UP000285951">
    <property type="component" value="Unassembled WGS sequence"/>
</dbReference>
<keyword evidence="9" id="KW-1185">Reference proteome</keyword>